<feature type="transmembrane region" description="Helical" evidence="1">
    <location>
        <begin position="93"/>
        <end position="114"/>
    </location>
</feature>
<name>A0A1G2FWU5_9BACT</name>
<feature type="transmembrane region" description="Helical" evidence="1">
    <location>
        <begin position="6"/>
        <end position="23"/>
    </location>
</feature>
<keyword evidence="1" id="KW-0472">Membrane</keyword>
<proteinExistence type="predicted"/>
<reference evidence="2 3" key="1">
    <citation type="journal article" date="2016" name="Nat. Commun.">
        <title>Thousands of microbial genomes shed light on interconnected biogeochemical processes in an aquifer system.</title>
        <authorList>
            <person name="Anantharaman K."/>
            <person name="Brown C.T."/>
            <person name="Hug L.A."/>
            <person name="Sharon I."/>
            <person name="Castelle C.J."/>
            <person name="Probst A.J."/>
            <person name="Thomas B.C."/>
            <person name="Singh A."/>
            <person name="Wilkins M.J."/>
            <person name="Karaoz U."/>
            <person name="Brodie E.L."/>
            <person name="Williams K.H."/>
            <person name="Hubbard S.S."/>
            <person name="Banfield J.F."/>
        </authorList>
    </citation>
    <scope>NUCLEOTIDE SEQUENCE [LARGE SCALE GENOMIC DNA]</scope>
</reference>
<keyword evidence="1" id="KW-0812">Transmembrane</keyword>
<organism evidence="2 3">
    <name type="scientific">Candidatus Ryanbacteria bacterium RIFCSPHIGHO2_01_45_13</name>
    <dbReference type="NCBI Taxonomy" id="1802112"/>
    <lineage>
        <taxon>Bacteria</taxon>
        <taxon>Candidatus Ryaniibacteriota</taxon>
    </lineage>
</organism>
<dbReference type="EMBL" id="MHNI01000016">
    <property type="protein sequence ID" value="OGZ42555.1"/>
    <property type="molecule type" value="Genomic_DNA"/>
</dbReference>
<dbReference type="Proteomes" id="UP000176700">
    <property type="component" value="Unassembled WGS sequence"/>
</dbReference>
<sequence length="328" mass="38259">MVIMLLISFVVVAAVFFSWKIYVQTAEDSGRVKRWWKKRRGNAKKQWDKRKGRLESWWQRNSSSMRKFILLSVSAVAAYVLLQMFIGYPLWQYYAGTLVSVLVCFLVLNVFLAKSVSWEDSWGRKILWSFNAGVLLFRIFGWAFGFIEPRMTADSYIKEVRAVEMERAVSPIEVRLEELKKRSENVGLTDAEYEELSDLREQERLVRTKYGLRAGLGFKLQGDVLSLEEYRQQVRQMPRRETIHTQFALRPGEEQCIETDTDPQKGFVTFYKCIAGSCKRPGEYHAEYRDPYDSEIIVGGKRQRELCISVFADVDGPRTFLISVTRNM</sequence>
<dbReference type="AlphaFoldDB" id="A0A1G2FWU5"/>
<feature type="transmembrane region" description="Helical" evidence="1">
    <location>
        <begin position="68"/>
        <end position="87"/>
    </location>
</feature>
<feature type="transmembrane region" description="Helical" evidence="1">
    <location>
        <begin position="126"/>
        <end position="147"/>
    </location>
</feature>
<evidence type="ECO:0000256" key="1">
    <source>
        <dbReference type="SAM" id="Phobius"/>
    </source>
</evidence>
<comment type="caution">
    <text evidence="2">The sequence shown here is derived from an EMBL/GenBank/DDBJ whole genome shotgun (WGS) entry which is preliminary data.</text>
</comment>
<evidence type="ECO:0000313" key="2">
    <source>
        <dbReference type="EMBL" id="OGZ42555.1"/>
    </source>
</evidence>
<protein>
    <submittedName>
        <fullName evidence="2">Uncharacterized protein</fullName>
    </submittedName>
</protein>
<accession>A0A1G2FWU5</accession>
<evidence type="ECO:0000313" key="3">
    <source>
        <dbReference type="Proteomes" id="UP000176700"/>
    </source>
</evidence>
<keyword evidence="1" id="KW-1133">Transmembrane helix</keyword>
<gene>
    <name evidence="2" type="ORF">A2W41_01640</name>
</gene>